<reference evidence="1 2" key="1">
    <citation type="submission" date="2015-04" db="EMBL/GenBank/DDBJ databases">
        <authorList>
            <person name="Syromyatnikov M.Y."/>
            <person name="Popov V.N."/>
        </authorList>
    </citation>
    <scope>NUCLEOTIDE SEQUENCE [LARGE SCALE GENOMIC DNA]</scope>
</reference>
<evidence type="ECO:0000313" key="1">
    <source>
        <dbReference type="EMBL" id="CRK93925.1"/>
    </source>
</evidence>
<proteinExistence type="predicted"/>
<keyword evidence="2" id="KW-1185">Reference proteome</keyword>
<dbReference type="EMBL" id="CVRI01000038">
    <property type="protein sequence ID" value="CRK93925.1"/>
    <property type="molecule type" value="Genomic_DNA"/>
</dbReference>
<evidence type="ECO:0000313" key="2">
    <source>
        <dbReference type="Proteomes" id="UP000183832"/>
    </source>
</evidence>
<accession>A0A1J1I0X3</accession>
<organism evidence="1 2">
    <name type="scientific">Clunio marinus</name>
    <dbReference type="NCBI Taxonomy" id="568069"/>
    <lineage>
        <taxon>Eukaryota</taxon>
        <taxon>Metazoa</taxon>
        <taxon>Ecdysozoa</taxon>
        <taxon>Arthropoda</taxon>
        <taxon>Hexapoda</taxon>
        <taxon>Insecta</taxon>
        <taxon>Pterygota</taxon>
        <taxon>Neoptera</taxon>
        <taxon>Endopterygota</taxon>
        <taxon>Diptera</taxon>
        <taxon>Nematocera</taxon>
        <taxon>Chironomoidea</taxon>
        <taxon>Chironomidae</taxon>
        <taxon>Clunio</taxon>
    </lineage>
</organism>
<gene>
    <name evidence="1" type="ORF">CLUMA_CG007452</name>
</gene>
<name>A0A1J1I0X3_9DIPT</name>
<dbReference type="AlphaFoldDB" id="A0A1J1I0X3"/>
<protein>
    <submittedName>
        <fullName evidence="1">CLUMA_CG007452, isoform A</fullName>
    </submittedName>
</protein>
<sequence length="152" mass="17874">MKRYLILPCPENNARFFLLSDAMSKLEILNLSNKKTKKEISMKIVIKEQKVKLFILVRLDISQQRFLSGKEEKDFLSSNLSEGGCKEKDLVFKKMWCTREDLRVKDFFPTFSFFLFHLASDRVRVNIKTYNVCDEMKFLTQIAQFIAKLAAD</sequence>
<dbReference type="Proteomes" id="UP000183832">
    <property type="component" value="Unassembled WGS sequence"/>
</dbReference>